<protein>
    <submittedName>
        <fullName evidence="2">Hydrolase</fullName>
    </submittedName>
</protein>
<feature type="binding site" evidence="1">
    <location>
        <position position="53"/>
    </location>
    <ligand>
        <name>Mg(2+)</name>
        <dbReference type="ChEBI" id="CHEBI:18420"/>
        <label>1</label>
    </ligand>
</feature>
<keyword evidence="1" id="KW-0460">Magnesium</keyword>
<organism evidence="2 3">
    <name type="scientific">Rhizocola hellebori</name>
    <dbReference type="NCBI Taxonomy" id="1392758"/>
    <lineage>
        <taxon>Bacteria</taxon>
        <taxon>Bacillati</taxon>
        <taxon>Actinomycetota</taxon>
        <taxon>Actinomycetes</taxon>
        <taxon>Micromonosporales</taxon>
        <taxon>Micromonosporaceae</taxon>
        <taxon>Rhizocola</taxon>
    </lineage>
</organism>
<dbReference type="AlphaFoldDB" id="A0A8J3VKA7"/>
<proteinExistence type="predicted"/>
<keyword evidence="3" id="KW-1185">Reference proteome</keyword>
<dbReference type="InterPro" id="IPR050792">
    <property type="entry name" value="ADP-ribosylglycohydrolase"/>
</dbReference>
<evidence type="ECO:0000256" key="1">
    <source>
        <dbReference type="PIRSR" id="PIRSR605502-1"/>
    </source>
</evidence>
<evidence type="ECO:0000313" key="3">
    <source>
        <dbReference type="Proteomes" id="UP000612899"/>
    </source>
</evidence>
<evidence type="ECO:0000313" key="2">
    <source>
        <dbReference type="EMBL" id="GIH08833.1"/>
    </source>
</evidence>
<dbReference type="InterPro" id="IPR005502">
    <property type="entry name" value="Ribosyl_crysJ1"/>
</dbReference>
<keyword evidence="2" id="KW-0378">Hydrolase</keyword>
<dbReference type="Gene3D" id="1.10.4080.10">
    <property type="entry name" value="ADP-ribosylation/Crystallin J1"/>
    <property type="match status" value="1"/>
</dbReference>
<feature type="binding site" evidence="1">
    <location>
        <position position="263"/>
    </location>
    <ligand>
        <name>Mg(2+)</name>
        <dbReference type="ChEBI" id="CHEBI:18420"/>
        <label>1</label>
    </ligand>
</feature>
<dbReference type="Pfam" id="PF03747">
    <property type="entry name" value="ADP_ribosyl_GH"/>
    <property type="match status" value="1"/>
</dbReference>
<reference evidence="2" key="1">
    <citation type="submission" date="2021-01" db="EMBL/GenBank/DDBJ databases">
        <title>Whole genome shotgun sequence of Rhizocola hellebori NBRC 109834.</title>
        <authorList>
            <person name="Komaki H."/>
            <person name="Tamura T."/>
        </authorList>
    </citation>
    <scope>NUCLEOTIDE SEQUENCE</scope>
    <source>
        <strain evidence="2">NBRC 109834</strain>
    </source>
</reference>
<feature type="binding site" evidence="1">
    <location>
        <position position="54"/>
    </location>
    <ligand>
        <name>Mg(2+)</name>
        <dbReference type="ChEBI" id="CHEBI:18420"/>
        <label>1</label>
    </ligand>
</feature>
<comment type="cofactor">
    <cofactor evidence="1">
        <name>Mg(2+)</name>
        <dbReference type="ChEBI" id="CHEBI:18420"/>
    </cofactor>
    <text evidence="1">Binds 2 magnesium ions per subunit.</text>
</comment>
<gene>
    <name evidence="2" type="ORF">Rhe02_69000</name>
</gene>
<sequence length="301" mass="31493">MILTESTRLGYALDSLTGLSVGDALGAQYFMVGRKVGDLQAGVVPPPVWEWTDDTEMACSVVWMLATAGHIDQERLAAAFAQRCEPNRGYGAGAFVILHAIRQGMPWLEAAGRVFDGQGSMGNGAAMRIAPLGAWFADDVPRAVAQARLSAQVTHTHPEGVAGAIAVAVAASRAAAGRLAGAKPKPGPFLDAVIAAAPESQTRRGIVRARKMLHLPVAEVAYELGSGHLVLAQDTVPFALWVAARRLADYPQAIADCVTAGGDIDTTSAIVGGIVAAYTGQPGIPQTWIEAREPLPGWLEL</sequence>
<comment type="caution">
    <text evidence="2">The sequence shown here is derived from an EMBL/GenBank/DDBJ whole genome shotgun (WGS) entry which is preliminary data.</text>
</comment>
<dbReference type="InterPro" id="IPR036705">
    <property type="entry name" value="Ribosyl_crysJ1_sf"/>
</dbReference>
<dbReference type="Proteomes" id="UP000612899">
    <property type="component" value="Unassembled WGS sequence"/>
</dbReference>
<name>A0A8J3VKA7_9ACTN</name>
<feature type="binding site" evidence="1">
    <location>
        <position position="265"/>
    </location>
    <ligand>
        <name>Mg(2+)</name>
        <dbReference type="ChEBI" id="CHEBI:18420"/>
        <label>1</label>
    </ligand>
</feature>
<accession>A0A8J3VKA7</accession>
<dbReference type="GO" id="GO:0046872">
    <property type="term" value="F:metal ion binding"/>
    <property type="evidence" value="ECO:0007669"/>
    <property type="project" value="UniProtKB-KW"/>
</dbReference>
<feature type="binding site" evidence="1">
    <location>
        <position position="52"/>
    </location>
    <ligand>
        <name>Mg(2+)</name>
        <dbReference type="ChEBI" id="CHEBI:18420"/>
        <label>1</label>
    </ligand>
</feature>
<dbReference type="PANTHER" id="PTHR16222">
    <property type="entry name" value="ADP-RIBOSYLGLYCOHYDROLASE"/>
    <property type="match status" value="1"/>
</dbReference>
<dbReference type="GO" id="GO:0016787">
    <property type="term" value="F:hydrolase activity"/>
    <property type="evidence" value="ECO:0007669"/>
    <property type="project" value="UniProtKB-KW"/>
</dbReference>
<dbReference type="SUPFAM" id="SSF101478">
    <property type="entry name" value="ADP-ribosylglycohydrolase"/>
    <property type="match status" value="1"/>
</dbReference>
<feature type="binding site" evidence="1">
    <location>
        <position position="266"/>
    </location>
    <ligand>
        <name>Mg(2+)</name>
        <dbReference type="ChEBI" id="CHEBI:18420"/>
        <label>1</label>
    </ligand>
</feature>
<keyword evidence="1" id="KW-0479">Metal-binding</keyword>
<dbReference type="PANTHER" id="PTHR16222:SF12">
    <property type="entry name" value="ADP-RIBOSYLGLYCOHYDROLASE-RELATED"/>
    <property type="match status" value="1"/>
</dbReference>
<dbReference type="EMBL" id="BONY01000056">
    <property type="protein sequence ID" value="GIH08833.1"/>
    <property type="molecule type" value="Genomic_DNA"/>
</dbReference>